<dbReference type="Proteomes" id="UP000237640">
    <property type="component" value="Unassembled WGS sequence"/>
</dbReference>
<protein>
    <submittedName>
        <fullName evidence="1">Uncharacterized protein</fullName>
    </submittedName>
</protein>
<evidence type="ECO:0000313" key="1">
    <source>
        <dbReference type="EMBL" id="PRX57020.1"/>
    </source>
</evidence>
<keyword evidence="2" id="KW-1185">Reference proteome</keyword>
<proteinExistence type="predicted"/>
<evidence type="ECO:0000313" key="2">
    <source>
        <dbReference type="Proteomes" id="UP000237640"/>
    </source>
</evidence>
<name>A0A2T0MHG6_9FLAO</name>
<sequence length="55" mass="6584">MHDKEPIMLGYMMRELLCIEQVKVYTLLFLANKTPNALYKLKKRFIHCSEPSIRK</sequence>
<accession>A0A2T0MHG6</accession>
<gene>
    <name evidence="1" type="ORF">CLV81_1021</name>
</gene>
<organism evidence="1 2">
    <name type="scientific">Flagellimonas meridianipacifica</name>
    <dbReference type="NCBI Taxonomy" id="1080225"/>
    <lineage>
        <taxon>Bacteria</taxon>
        <taxon>Pseudomonadati</taxon>
        <taxon>Bacteroidota</taxon>
        <taxon>Flavobacteriia</taxon>
        <taxon>Flavobacteriales</taxon>
        <taxon>Flavobacteriaceae</taxon>
        <taxon>Flagellimonas</taxon>
    </lineage>
</organism>
<dbReference type="EMBL" id="PVYX01000001">
    <property type="protein sequence ID" value="PRX57020.1"/>
    <property type="molecule type" value="Genomic_DNA"/>
</dbReference>
<comment type="caution">
    <text evidence="1">The sequence shown here is derived from an EMBL/GenBank/DDBJ whole genome shotgun (WGS) entry which is preliminary data.</text>
</comment>
<reference evidence="1 2" key="1">
    <citation type="submission" date="2018-03" db="EMBL/GenBank/DDBJ databases">
        <title>Genomic Encyclopedia of Archaeal and Bacterial Type Strains, Phase II (KMG-II): from individual species to whole genera.</title>
        <authorList>
            <person name="Goeker M."/>
        </authorList>
    </citation>
    <scope>NUCLEOTIDE SEQUENCE [LARGE SCALE GENOMIC DNA]</scope>
    <source>
        <strain evidence="1 2">DSM 25027</strain>
    </source>
</reference>
<dbReference type="AlphaFoldDB" id="A0A2T0MHG6"/>